<dbReference type="Pfam" id="PF01966">
    <property type="entry name" value="HD"/>
    <property type="match status" value="1"/>
</dbReference>
<dbReference type="Proteomes" id="UP000672038">
    <property type="component" value="Chromosome"/>
</dbReference>
<dbReference type="SUPFAM" id="SSF109604">
    <property type="entry name" value="HD-domain/PDEase-like"/>
    <property type="match status" value="1"/>
</dbReference>
<dbReference type="AlphaFoldDB" id="A0A975FJQ3"/>
<gene>
    <name evidence="2" type="ORF">LFWB_6860</name>
</gene>
<name>A0A975FJQ3_LOWBP</name>
<dbReference type="KEGG" id="pluf:LFWB_6860"/>
<dbReference type="PANTHER" id="PTHR11373">
    <property type="entry name" value="DEOXYNUCLEOSIDE TRIPHOSPHATE TRIPHOSPHOHYDROLASE"/>
    <property type="match status" value="1"/>
</dbReference>
<dbReference type="PROSITE" id="PS51831">
    <property type="entry name" value="HD"/>
    <property type="match status" value="1"/>
</dbReference>
<dbReference type="Gene3D" id="1.10.3210.10">
    <property type="entry name" value="Hypothetical protein af1432"/>
    <property type="match status" value="1"/>
</dbReference>
<evidence type="ECO:0000313" key="3">
    <source>
        <dbReference type="Proteomes" id="UP000672038"/>
    </source>
</evidence>
<evidence type="ECO:0000313" key="2">
    <source>
        <dbReference type="EMBL" id="QTX03239.1"/>
    </source>
</evidence>
<dbReference type="InterPro" id="IPR006674">
    <property type="entry name" value="HD_domain"/>
</dbReference>
<dbReference type="GO" id="GO:0008832">
    <property type="term" value="F:dGTPase activity"/>
    <property type="evidence" value="ECO:0007669"/>
    <property type="project" value="TreeGrafter"/>
</dbReference>
<dbReference type="SMART" id="SM00471">
    <property type="entry name" value="HDc"/>
    <property type="match status" value="1"/>
</dbReference>
<dbReference type="EMBL" id="CP054393">
    <property type="protein sequence ID" value="QTX03239.1"/>
    <property type="molecule type" value="Genomic_DNA"/>
</dbReference>
<protein>
    <submittedName>
        <fullName evidence="2">HD superfamily phosphohydrolase</fullName>
    </submittedName>
</protein>
<dbReference type="RefSeq" id="WP_210954665.1">
    <property type="nucleotide sequence ID" value="NZ_CP054393.1"/>
</dbReference>
<feature type="domain" description="HD" evidence="1">
    <location>
        <begin position="71"/>
        <end position="185"/>
    </location>
</feature>
<organism evidence="2 3">
    <name type="scientific">Loofah witches'-broom phytoplasma</name>
    <dbReference type="NCBI Taxonomy" id="35773"/>
    <lineage>
        <taxon>Bacteria</taxon>
        <taxon>Bacillati</taxon>
        <taxon>Mycoplasmatota</taxon>
        <taxon>Mollicutes</taxon>
        <taxon>Acholeplasmatales</taxon>
        <taxon>Acholeplasmataceae</taxon>
        <taxon>Candidatus Phytoplasma</taxon>
        <taxon>16SrVIII (Loofah witches'-broom group)</taxon>
    </lineage>
</organism>
<dbReference type="InterPro" id="IPR003607">
    <property type="entry name" value="HD/PDEase_dom"/>
</dbReference>
<keyword evidence="3" id="KW-1185">Reference proteome</keyword>
<sequence>MKYLNQTKKQSDITIDKIKKLQVFTDPIYGFIFIDYVVLKKLINTQPLQRLKKIKQLSFVNIVFNCAEHSRFSHSLGVYELARRFIEINEKMFNKREELLLLTTSLLHDVGHGPFSHAFEQIAKINHERKSVQIIKENLEIVSILDEIDKDFKNDIADIILKKSKFPLIEQLITSSLDFDRLDYLKRDSFFSGISYGNIDVNYLMRKIEIDDKNQNIVFNKSVICSIENYLISRYHMYCRLYNNKKVLGYTAIFIKLFERINYLFHQKYDFENLKNNGILTLFKKFIDSKSNDISLYLQMNDNYINTLIMFLKNEKDAILVNLSNDFLNRNIWLHTKDEEKIKKKFNYSEEDSRYYIYNYKKENKIDNTKKIIYDQKKDKILIYENNKFDNITLDKTNTIIKKLLDEKIKKTDFYFFYRDKNLHNE</sequence>
<proteinExistence type="predicted"/>
<dbReference type="CDD" id="cd00077">
    <property type="entry name" value="HDc"/>
    <property type="match status" value="1"/>
</dbReference>
<evidence type="ECO:0000259" key="1">
    <source>
        <dbReference type="PROSITE" id="PS51831"/>
    </source>
</evidence>
<reference evidence="2" key="1">
    <citation type="submission" date="2020-06" db="EMBL/GenBank/DDBJ databases">
        <title>Complete genome sequence of Candidatus Phytoplasma luffae NCHU2019.</title>
        <authorList>
            <person name="Cho S.-T."/>
            <person name="Tan C.-M."/>
            <person name="Li J.-R."/>
            <person name="Chien Y.-Y."/>
            <person name="Chiu Y.-C."/>
            <person name="Yang J.-Y."/>
            <person name="Kuo C.-H."/>
        </authorList>
    </citation>
    <scope>NUCLEOTIDE SEQUENCE</scope>
    <source>
        <strain evidence="2">NCHU2019</strain>
    </source>
</reference>
<dbReference type="InterPro" id="IPR050135">
    <property type="entry name" value="dGTPase-like"/>
</dbReference>
<dbReference type="GO" id="GO:0006203">
    <property type="term" value="P:dGTP catabolic process"/>
    <property type="evidence" value="ECO:0007669"/>
    <property type="project" value="TreeGrafter"/>
</dbReference>
<accession>A0A975FJQ3</accession>
<dbReference type="PANTHER" id="PTHR11373:SF4">
    <property type="entry name" value="DEOXYNUCLEOSIDE TRIPHOSPHATE TRIPHOSPHOHYDROLASE SAMHD1"/>
    <property type="match status" value="1"/>
</dbReference>